<dbReference type="EMBL" id="DUJR01000002">
    <property type="protein sequence ID" value="HII59084.1"/>
    <property type="molecule type" value="Genomic_DNA"/>
</dbReference>
<organism evidence="1 2">
    <name type="scientific">Methanocaldococcus jannaschii</name>
    <dbReference type="NCBI Taxonomy" id="2190"/>
    <lineage>
        <taxon>Archaea</taxon>
        <taxon>Methanobacteriati</taxon>
        <taxon>Methanobacteriota</taxon>
        <taxon>Methanomada group</taxon>
        <taxon>Methanococci</taxon>
        <taxon>Methanococcales</taxon>
        <taxon>Methanocaldococcaceae</taxon>
        <taxon>Methanocaldococcus</taxon>
    </lineage>
</organism>
<evidence type="ECO:0000313" key="1">
    <source>
        <dbReference type="EMBL" id="HII59084.1"/>
    </source>
</evidence>
<dbReference type="RefSeq" id="WP_064496664.1">
    <property type="nucleotide sequence ID" value="NC_000909.1"/>
</dbReference>
<dbReference type="AlphaFoldDB" id="A0A832T4R5"/>
<gene>
    <name evidence="1" type="ORF">HA335_00655</name>
</gene>
<sequence length="64" mass="7775">MISAKSKTKRITITFEIPEDIDAKKFKDDVKRYVRYKLLANKLYELLEGENIEEIEEEIRKRRE</sequence>
<evidence type="ECO:0000313" key="2">
    <source>
        <dbReference type="Proteomes" id="UP000645676"/>
    </source>
</evidence>
<accession>A0A832T4R5</accession>
<protein>
    <submittedName>
        <fullName evidence="1">Uncharacterized protein</fullName>
    </submittedName>
</protein>
<comment type="caution">
    <text evidence="1">The sequence shown here is derived from an EMBL/GenBank/DDBJ whole genome shotgun (WGS) entry which is preliminary data.</text>
</comment>
<reference evidence="1" key="1">
    <citation type="journal article" date="2020" name="bioRxiv">
        <title>A rank-normalized archaeal taxonomy based on genome phylogeny resolves widespread incomplete and uneven classifications.</title>
        <authorList>
            <person name="Rinke C."/>
            <person name="Chuvochina M."/>
            <person name="Mussig A.J."/>
            <person name="Chaumeil P.-A."/>
            <person name="Waite D.W."/>
            <person name="Whitman W.B."/>
            <person name="Parks D.H."/>
            <person name="Hugenholtz P."/>
        </authorList>
    </citation>
    <scope>NUCLEOTIDE SEQUENCE</scope>
    <source>
        <strain evidence="1">UBA8849</strain>
    </source>
</reference>
<dbReference type="Proteomes" id="UP000645676">
    <property type="component" value="Unassembled WGS sequence"/>
</dbReference>
<name>A0A832T4R5_9EURY</name>
<proteinExistence type="predicted"/>
<dbReference type="SMR" id="A0A832T4R5"/>